<evidence type="ECO:0000256" key="3">
    <source>
        <dbReference type="ARBA" id="ARBA00022516"/>
    </source>
</evidence>
<comment type="caution">
    <text evidence="10">The sequence shown here is derived from an EMBL/GenBank/DDBJ whole genome shotgun (WGS) entry which is preliminary data.</text>
</comment>
<keyword evidence="5 7" id="KW-0443">Lipid metabolism</keyword>
<name>A0A323TFR6_9BACI</name>
<keyword evidence="7" id="KW-0594">Phospholipid biosynthesis</keyword>
<proteinExistence type="inferred from homology"/>
<dbReference type="EC" id="2.3.1.51" evidence="7"/>
<keyword evidence="4 7" id="KW-0808">Transferase</keyword>
<dbReference type="Proteomes" id="UP000248214">
    <property type="component" value="Unassembled WGS sequence"/>
</dbReference>
<protein>
    <recommendedName>
        <fullName evidence="7">1-acyl-sn-glycerol-3-phosphate acyltransferase</fullName>
        <ecNumber evidence="7">2.3.1.51</ecNumber>
    </recommendedName>
</protein>
<comment type="catalytic activity">
    <reaction evidence="7">
        <text>a 1-acyl-sn-glycero-3-phosphate + an acyl-CoA = a 1,2-diacyl-sn-glycero-3-phosphate + CoA</text>
        <dbReference type="Rhea" id="RHEA:19709"/>
        <dbReference type="ChEBI" id="CHEBI:57287"/>
        <dbReference type="ChEBI" id="CHEBI:57970"/>
        <dbReference type="ChEBI" id="CHEBI:58342"/>
        <dbReference type="ChEBI" id="CHEBI:58608"/>
        <dbReference type="EC" id="2.3.1.51"/>
    </reaction>
</comment>
<organism evidence="10 11">
    <name type="scientific">Salipaludibacillus keqinensis</name>
    <dbReference type="NCBI Taxonomy" id="2045207"/>
    <lineage>
        <taxon>Bacteria</taxon>
        <taxon>Bacillati</taxon>
        <taxon>Bacillota</taxon>
        <taxon>Bacilli</taxon>
        <taxon>Bacillales</taxon>
        <taxon>Bacillaceae</taxon>
    </lineage>
</organism>
<dbReference type="CDD" id="cd07989">
    <property type="entry name" value="LPLAT_AGPAT-like"/>
    <property type="match status" value="1"/>
</dbReference>
<dbReference type="PANTHER" id="PTHR10434:SF64">
    <property type="entry name" value="1-ACYL-SN-GLYCEROL-3-PHOSPHATE ACYLTRANSFERASE-RELATED"/>
    <property type="match status" value="1"/>
</dbReference>
<evidence type="ECO:0000256" key="7">
    <source>
        <dbReference type="RuleBase" id="RU361267"/>
    </source>
</evidence>
<evidence type="ECO:0000256" key="6">
    <source>
        <dbReference type="ARBA" id="ARBA00023315"/>
    </source>
</evidence>
<keyword evidence="8" id="KW-0472">Membrane</keyword>
<dbReference type="GO" id="GO:0006654">
    <property type="term" value="P:phosphatidic acid biosynthetic process"/>
    <property type="evidence" value="ECO:0007669"/>
    <property type="project" value="TreeGrafter"/>
</dbReference>
<evidence type="ECO:0000256" key="8">
    <source>
        <dbReference type="SAM" id="Phobius"/>
    </source>
</evidence>
<feature type="domain" description="Phospholipid/glycerol acyltransferase" evidence="9">
    <location>
        <begin position="74"/>
        <end position="188"/>
    </location>
</feature>
<evidence type="ECO:0000259" key="9">
    <source>
        <dbReference type="SMART" id="SM00563"/>
    </source>
</evidence>
<dbReference type="OrthoDB" id="9803035at2"/>
<dbReference type="GO" id="GO:0003841">
    <property type="term" value="F:1-acylglycerol-3-phosphate O-acyltransferase activity"/>
    <property type="evidence" value="ECO:0007669"/>
    <property type="project" value="UniProtKB-UniRule"/>
</dbReference>
<keyword evidence="11" id="KW-1185">Reference proteome</keyword>
<evidence type="ECO:0000256" key="1">
    <source>
        <dbReference type="ARBA" id="ARBA00005189"/>
    </source>
</evidence>
<feature type="transmembrane region" description="Helical" evidence="8">
    <location>
        <begin position="6"/>
        <end position="23"/>
    </location>
</feature>
<sequence>MLRTAIWFIYFFIYLIVISPGLIKAKRLKDQGKMEEFHAYIRTKYQNWARRLVKLAGGRVHIKGQELIPKDEPVLIVSNHQGNFDIPILLGYLDLKIGFISKKEVKKIPMIGKWMEYMGCVFMDRKDRRQAVKSIIEGADKLQNGYNLVVFPEGTRSKGGPVASFKKGTFKLATKSNVTILPVTIEGSYNMMEANKNKITPADVYVTISEPIRIHQHSSVDGQDLADQTQAQIVSKMNNNE</sequence>
<dbReference type="PANTHER" id="PTHR10434">
    <property type="entry name" value="1-ACYL-SN-GLYCEROL-3-PHOSPHATE ACYLTRANSFERASE"/>
    <property type="match status" value="1"/>
</dbReference>
<dbReference type="InterPro" id="IPR002123">
    <property type="entry name" value="Plipid/glycerol_acylTrfase"/>
</dbReference>
<dbReference type="GO" id="GO:0016020">
    <property type="term" value="C:membrane"/>
    <property type="evidence" value="ECO:0007669"/>
    <property type="project" value="InterPro"/>
</dbReference>
<evidence type="ECO:0000313" key="10">
    <source>
        <dbReference type="EMBL" id="PYZ92457.1"/>
    </source>
</evidence>
<reference evidence="10 11" key="1">
    <citation type="submission" date="2017-10" db="EMBL/GenBank/DDBJ databases">
        <title>Bacillus sp. nov., a halophilic bacterium isolated from a Keqin Lake.</title>
        <authorList>
            <person name="Wang H."/>
        </authorList>
    </citation>
    <scope>NUCLEOTIDE SEQUENCE [LARGE SCALE GENOMIC DNA]</scope>
    <source>
        <strain evidence="10 11">KQ-12</strain>
    </source>
</reference>
<evidence type="ECO:0000313" key="11">
    <source>
        <dbReference type="Proteomes" id="UP000248214"/>
    </source>
</evidence>
<dbReference type="EMBL" id="PDOD01000004">
    <property type="protein sequence ID" value="PYZ92457.1"/>
    <property type="molecule type" value="Genomic_DNA"/>
</dbReference>
<keyword evidence="7" id="KW-1208">Phospholipid metabolism</keyword>
<gene>
    <name evidence="10" type="ORF">CR194_16190</name>
</gene>
<dbReference type="SUPFAM" id="SSF69593">
    <property type="entry name" value="Glycerol-3-phosphate (1)-acyltransferase"/>
    <property type="match status" value="1"/>
</dbReference>
<keyword evidence="8" id="KW-0812">Transmembrane</keyword>
<comment type="similarity">
    <text evidence="2 7">Belongs to the 1-acyl-sn-glycerol-3-phosphate acyltransferase family.</text>
</comment>
<dbReference type="InterPro" id="IPR004552">
    <property type="entry name" value="AGP_acyltrans"/>
</dbReference>
<comment type="pathway">
    <text evidence="1">Lipid metabolism.</text>
</comment>
<keyword evidence="8" id="KW-1133">Transmembrane helix</keyword>
<evidence type="ECO:0000256" key="4">
    <source>
        <dbReference type="ARBA" id="ARBA00022679"/>
    </source>
</evidence>
<accession>A0A323TFR6</accession>
<keyword evidence="6 7" id="KW-0012">Acyltransferase</keyword>
<keyword evidence="3 7" id="KW-0444">Lipid biosynthesis</keyword>
<evidence type="ECO:0000256" key="2">
    <source>
        <dbReference type="ARBA" id="ARBA00008655"/>
    </source>
</evidence>
<dbReference type="NCBIfam" id="TIGR00530">
    <property type="entry name" value="AGP_acyltrn"/>
    <property type="match status" value="1"/>
</dbReference>
<dbReference type="RefSeq" id="WP_110611132.1">
    <property type="nucleotide sequence ID" value="NZ_PDOD01000004.1"/>
</dbReference>
<comment type="domain">
    <text evidence="7">The HXXXXD motif is essential for acyltransferase activity and may constitute the binding site for the phosphate moiety of the glycerol-3-phosphate.</text>
</comment>
<evidence type="ECO:0000256" key="5">
    <source>
        <dbReference type="ARBA" id="ARBA00023098"/>
    </source>
</evidence>
<dbReference type="AlphaFoldDB" id="A0A323TFR6"/>
<dbReference type="SMART" id="SM00563">
    <property type="entry name" value="PlsC"/>
    <property type="match status" value="1"/>
</dbReference>
<dbReference type="Pfam" id="PF01553">
    <property type="entry name" value="Acyltransferase"/>
    <property type="match status" value="1"/>
</dbReference>